<evidence type="ECO:0000313" key="1">
    <source>
        <dbReference type="EMBL" id="OGZ69284.1"/>
    </source>
</evidence>
<proteinExistence type="predicted"/>
<comment type="caution">
    <text evidence="1">The sequence shown here is derived from an EMBL/GenBank/DDBJ whole genome shotgun (WGS) entry which is preliminary data.</text>
</comment>
<organism evidence="1 2">
    <name type="scientific">Candidatus Staskawiczbacteria bacterium RIFCSPHIGHO2_02_FULL_42_22</name>
    <dbReference type="NCBI Taxonomy" id="1802207"/>
    <lineage>
        <taxon>Bacteria</taxon>
        <taxon>Candidatus Staskawicziibacteriota</taxon>
    </lineage>
</organism>
<name>A0A1G2I378_9BACT</name>
<dbReference type="STRING" id="1802207.A3D44_01170"/>
<dbReference type="AlphaFoldDB" id="A0A1G2I378"/>
<gene>
    <name evidence="1" type="ORF">A3D44_01170</name>
</gene>
<dbReference type="EMBL" id="MHOT01000013">
    <property type="protein sequence ID" value="OGZ69284.1"/>
    <property type="molecule type" value="Genomic_DNA"/>
</dbReference>
<accession>A0A1G2I378</accession>
<sequence>MRREKSRNGVSKTGANRRNDVLPVQKVLSSVALAKFLSRLFHGQGPILSDLGPFLSVHMFFIIASHSKVI</sequence>
<protein>
    <submittedName>
        <fullName evidence="1">Uncharacterized protein</fullName>
    </submittedName>
</protein>
<reference evidence="1 2" key="1">
    <citation type="journal article" date="2016" name="Nat. Commun.">
        <title>Thousands of microbial genomes shed light on interconnected biogeochemical processes in an aquifer system.</title>
        <authorList>
            <person name="Anantharaman K."/>
            <person name="Brown C.T."/>
            <person name="Hug L.A."/>
            <person name="Sharon I."/>
            <person name="Castelle C.J."/>
            <person name="Probst A.J."/>
            <person name="Thomas B.C."/>
            <person name="Singh A."/>
            <person name="Wilkins M.J."/>
            <person name="Karaoz U."/>
            <person name="Brodie E.L."/>
            <person name="Williams K.H."/>
            <person name="Hubbard S.S."/>
            <person name="Banfield J.F."/>
        </authorList>
    </citation>
    <scope>NUCLEOTIDE SEQUENCE [LARGE SCALE GENOMIC DNA]</scope>
</reference>
<dbReference type="Proteomes" id="UP000178820">
    <property type="component" value="Unassembled WGS sequence"/>
</dbReference>
<evidence type="ECO:0000313" key="2">
    <source>
        <dbReference type="Proteomes" id="UP000178820"/>
    </source>
</evidence>